<name>A0ACC0L6I3_RHOML</name>
<accession>A0ACC0L6I3</accession>
<comment type="caution">
    <text evidence="1">The sequence shown here is derived from an EMBL/GenBank/DDBJ whole genome shotgun (WGS) entry which is preliminary data.</text>
</comment>
<reference evidence="1" key="1">
    <citation type="submission" date="2022-02" db="EMBL/GenBank/DDBJ databases">
        <title>Plant Genome Project.</title>
        <authorList>
            <person name="Zhang R.-G."/>
        </authorList>
    </citation>
    <scope>NUCLEOTIDE SEQUENCE</scope>
    <source>
        <strain evidence="1">AT1</strain>
    </source>
</reference>
<organism evidence="1 2">
    <name type="scientific">Rhododendron molle</name>
    <name type="common">Chinese azalea</name>
    <name type="synonym">Azalea mollis</name>
    <dbReference type="NCBI Taxonomy" id="49168"/>
    <lineage>
        <taxon>Eukaryota</taxon>
        <taxon>Viridiplantae</taxon>
        <taxon>Streptophyta</taxon>
        <taxon>Embryophyta</taxon>
        <taxon>Tracheophyta</taxon>
        <taxon>Spermatophyta</taxon>
        <taxon>Magnoliopsida</taxon>
        <taxon>eudicotyledons</taxon>
        <taxon>Gunneridae</taxon>
        <taxon>Pentapetalae</taxon>
        <taxon>asterids</taxon>
        <taxon>Ericales</taxon>
        <taxon>Ericaceae</taxon>
        <taxon>Ericoideae</taxon>
        <taxon>Rhodoreae</taxon>
        <taxon>Rhododendron</taxon>
    </lineage>
</organism>
<proteinExistence type="predicted"/>
<evidence type="ECO:0000313" key="2">
    <source>
        <dbReference type="Proteomes" id="UP001062846"/>
    </source>
</evidence>
<dbReference type="EMBL" id="CM046400">
    <property type="protein sequence ID" value="KAI8524101.1"/>
    <property type="molecule type" value="Genomic_DNA"/>
</dbReference>
<dbReference type="Proteomes" id="UP001062846">
    <property type="component" value="Chromosome 13"/>
</dbReference>
<keyword evidence="2" id="KW-1185">Reference proteome</keyword>
<evidence type="ECO:0000313" key="1">
    <source>
        <dbReference type="EMBL" id="KAI8524101.1"/>
    </source>
</evidence>
<sequence length="80" mass="9097">MWKRHVADSVRLQIEEAAALSISAEGINKTSLNEAQTIWAINKIMGLHYKGDEKDLIRRFAIMEAEDEERAKGHASHHND</sequence>
<gene>
    <name evidence="1" type="ORF">RHMOL_Rhmol13G0123300</name>
</gene>
<protein>
    <submittedName>
        <fullName evidence="1">Uncharacterized protein</fullName>
    </submittedName>
</protein>